<dbReference type="InterPro" id="IPR005135">
    <property type="entry name" value="Endo/exonuclease/phosphatase"/>
</dbReference>
<dbReference type="InterPro" id="IPR036691">
    <property type="entry name" value="Endo/exonu/phosph_ase_sf"/>
</dbReference>
<keyword evidence="2" id="KW-1185">Reference proteome</keyword>
<dbReference type="OrthoDB" id="419189at2759"/>
<protein>
    <submittedName>
        <fullName evidence="3">Uncharacterized protein LOC128629273</fullName>
    </submittedName>
</protein>
<dbReference type="AlphaFoldDB" id="A0A9F7TH17"/>
<proteinExistence type="predicted"/>
<organism evidence="2 3">
    <name type="scientific">Ictalurus punctatus</name>
    <name type="common">Channel catfish</name>
    <name type="synonym">Silurus punctatus</name>
    <dbReference type="NCBI Taxonomy" id="7998"/>
    <lineage>
        <taxon>Eukaryota</taxon>
        <taxon>Metazoa</taxon>
        <taxon>Chordata</taxon>
        <taxon>Craniata</taxon>
        <taxon>Vertebrata</taxon>
        <taxon>Euteleostomi</taxon>
        <taxon>Actinopterygii</taxon>
        <taxon>Neopterygii</taxon>
        <taxon>Teleostei</taxon>
        <taxon>Ostariophysi</taxon>
        <taxon>Siluriformes</taxon>
        <taxon>Ictaluridae</taxon>
        <taxon>Ictalurus</taxon>
    </lineage>
</organism>
<gene>
    <name evidence="3" type="primary">LOC128629273</name>
</gene>
<dbReference type="Gene3D" id="3.60.10.10">
    <property type="entry name" value="Endonuclease/exonuclease/phosphatase"/>
    <property type="match status" value="1"/>
</dbReference>
<dbReference type="Pfam" id="PF03372">
    <property type="entry name" value="Exo_endo_phos"/>
    <property type="match status" value="1"/>
</dbReference>
<evidence type="ECO:0000313" key="3">
    <source>
        <dbReference type="RefSeq" id="XP_053532576.1"/>
    </source>
</evidence>
<dbReference type="PANTHER" id="PTHR46670:SF3">
    <property type="entry name" value="ENDONUCLEASE_EXONUCLEASE_PHOSPHATASE DOMAIN-CONTAINING PROTEIN"/>
    <property type="match status" value="1"/>
</dbReference>
<reference evidence="2" key="1">
    <citation type="journal article" date="2016" name="Nat. Commun.">
        <title>The channel catfish genome sequence provides insights into the evolution of scale formation in teleosts.</title>
        <authorList>
            <person name="Liu Z."/>
            <person name="Liu S."/>
            <person name="Yao J."/>
            <person name="Bao L."/>
            <person name="Zhang J."/>
            <person name="Li Y."/>
            <person name="Jiang C."/>
            <person name="Sun L."/>
            <person name="Wang R."/>
            <person name="Zhang Y."/>
            <person name="Zhou T."/>
            <person name="Zeng Q."/>
            <person name="Fu Q."/>
            <person name="Gao S."/>
            <person name="Li N."/>
            <person name="Koren S."/>
            <person name="Jiang Y."/>
            <person name="Zimin A."/>
            <person name="Xu P."/>
            <person name="Phillippy A.M."/>
            <person name="Geng X."/>
            <person name="Song L."/>
            <person name="Sun F."/>
            <person name="Li C."/>
            <person name="Wang X."/>
            <person name="Chen A."/>
            <person name="Jin Y."/>
            <person name="Yuan Z."/>
            <person name="Yang Y."/>
            <person name="Tan S."/>
            <person name="Peatman E."/>
            <person name="Lu J."/>
            <person name="Qin Z."/>
            <person name="Dunham R."/>
            <person name="Li Z."/>
            <person name="Sonstegard T."/>
            <person name="Feng J."/>
            <person name="Danzmann R.G."/>
            <person name="Schroeder S."/>
            <person name="Scheffler B."/>
            <person name="Duke M.V."/>
            <person name="Ballard L."/>
            <person name="Kucuktas H."/>
            <person name="Kaltenboeck L."/>
            <person name="Liu H."/>
            <person name="Armbruster J."/>
            <person name="Xie Y."/>
            <person name="Kirby M.L."/>
            <person name="Tian Y."/>
            <person name="Flanagan M.E."/>
            <person name="Mu W."/>
            <person name="Waldbieser G.C."/>
        </authorList>
    </citation>
    <scope>NUCLEOTIDE SEQUENCE [LARGE SCALE GENOMIC DNA]</scope>
    <source>
        <strain evidence="2">SDA103</strain>
    </source>
</reference>
<dbReference type="GO" id="GO:0003824">
    <property type="term" value="F:catalytic activity"/>
    <property type="evidence" value="ECO:0007669"/>
    <property type="project" value="InterPro"/>
</dbReference>
<evidence type="ECO:0000259" key="1">
    <source>
        <dbReference type="Pfam" id="PF03372"/>
    </source>
</evidence>
<dbReference type="SUPFAM" id="SSF56219">
    <property type="entry name" value="DNase I-like"/>
    <property type="match status" value="1"/>
</dbReference>
<evidence type="ECO:0000313" key="2">
    <source>
        <dbReference type="Proteomes" id="UP000221080"/>
    </source>
</evidence>
<reference evidence="3" key="2">
    <citation type="submission" date="2025-08" db="UniProtKB">
        <authorList>
            <consortium name="RefSeq"/>
        </authorList>
    </citation>
    <scope>IDENTIFICATION</scope>
    <source>
        <tissue evidence="3">Blood</tissue>
    </source>
</reference>
<accession>A0A9F7TH17</accession>
<dbReference type="RefSeq" id="XP_053532576.1">
    <property type="nucleotide sequence ID" value="XM_053676601.1"/>
</dbReference>
<dbReference type="GeneID" id="128629273"/>
<dbReference type="KEGG" id="ipu:128629273"/>
<feature type="domain" description="Endonuclease/exonuclease/phosphatase" evidence="1">
    <location>
        <begin position="46"/>
        <end position="223"/>
    </location>
</feature>
<name>A0A9F7TH17_ICTPU</name>
<sequence length="247" mass="27380">MCHQYIPVICHRRRPWHSPRNLCNLDNLRSLNVASAGSLSFSVGLWNCQSAVNKADFIPAFATHSNLSVLALTETWIHAENITTPAALASNFNLSHTSRPNRRGGGTGLLLSKTWKFTCLSPSCSYTSFEFHAVTVTDPAKMHFLVVYRPPGQLGKFIDEFNTLLSTIPDDRAPLLVLGDFNIHLDKPHAADFLALLPTFDLKQLTTPATHKAGKQLDLILTQQPPGHQAVRLQEQPLHGDCSAFRH</sequence>
<dbReference type="Proteomes" id="UP000221080">
    <property type="component" value="Chromosome 27"/>
</dbReference>
<dbReference type="PANTHER" id="PTHR46670">
    <property type="entry name" value="ENDO/EXONUCLEASE/PHOSPHATASE DOMAIN-CONTAINING PROTEIN"/>
    <property type="match status" value="1"/>
</dbReference>